<protein>
    <submittedName>
        <fullName evidence="5">ABC transporter ATP-binding protein</fullName>
    </submittedName>
</protein>
<name>A0A1W6ZL60_9HYPH</name>
<evidence type="ECO:0000256" key="2">
    <source>
        <dbReference type="ARBA" id="ARBA00022448"/>
    </source>
</evidence>
<dbReference type="PROSITE" id="PS50893">
    <property type="entry name" value="ABC_TRANSPORTER_2"/>
    <property type="match status" value="1"/>
</dbReference>
<dbReference type="SMART" id="SM00382">
    <property type="entry name" value="AAA"/>
    <property type="match status" value="1"/>
</dbReference>
<dbReference type="PANTHER" id="PTHR42781:SF4">
    <property type="entry name" value="SPERMIDINE_PUTRESCINE IMPORT ATP-BINDING PROTEIN POTA"/>
    <property type="match status" value="1"/>
</dbReference>
<dbReference type="InterPro" id="IPR050093">
    <property type="entry name" value="ABC_SmlMolc_Importer"/>
</dbReference>
<dbReference type="InterPro" id="IPR017871">
    <property type="entry name" value="ABC_transporter-like_CS"/>
</dbReference>
<dbReference type="Proteomes" id="UP000194137">
    <property type="component" value="Chromosome"/>
</dbReference>
<dbReference type="Pfam" id="PF00005">
    <property type="entry name" value="ABC_tran"/>
    <property type="match status" value="1"/>
</dbReference>
<dbReference type="SUPFAM" id="SSF52540">
    <property type="entry name" value="P-loop containing nucleoside triphosphate hydrolases"/>
    <property type="match status" value="1"/>
</dbReference>
<dbReference type="InterPro" id="IPR027417">
    <property type="entry name" value="P-loop_NTPase"/>
</dbReference>
<evidence type="ECO:0000313" key="5">
    <source>
        <dbReference type="EMBL" id="ARP98148.1"/>
    </source>
</evidence>
<dbReference type="STRING" id="1235591.CAK95_02910"/>
<dbReference type="RefSeq" id="WP_183044316.1">
    <property type="nucleotide sequence ID" value="NZ_CP021112.1"/>
</dbReference>
<evidence type="ECO:0000256" key="3">
    <source>
        <dbReference type="ARBA" id="ARBA00022741"/>
    </source>
</evidence>
<organism evidence="5 6">
    <name type="scientific">Pseudorhodoplanes sinuspersici</name>
    <dbReference type="NCBI Taxonomy" id="1235591"/>
    <lineage>
        <taxon>Bacteria</taxon>
        <taxon>Pseudomonadati</taxon>
        <taxon>Pseudomonadota</taxon>
        <taxon>Alphaproteobacteria</taxon>
        <taxon>Hyphomicrobiales</taxon>
        <taxon>Pseudorhodoplanes</taxon>
    </lineage>
</organism>
<comment type="similarity">
    <text evidence="1">Belongs to the ABC transporter superfamily.</text>
</comment>
<keyword evidence="2" id="KW-0813">Transport</keyword>
<keyword evidence="6" id="KW-1185">Reference proteome</keyword>
<dbReference type="EMBL" id="CP021112">
    <property type="protein sequence ID" value="ARP98148.1"/>
    <property type="molecule type" value="Genomic_DNA"/>
</dbReference>
<proteinExistence type="inferred from homology"/>
<dbReference type="Gene3D" id="3.40.50.300">
    <property type="entry name" value="P-loop containing nucleotide triphosphate hydrolases"/>
    <property type="match status" value="1"/>
</dbReference>
<dbReference type="GO" id="GO:0016887">
    <property type="term" value="F:ATP hydrolysis activity"/>
    <property type="evidence" value="ECO:0007669"/>
    <property type="project" value="InterPro"/>
</dbReference>
<evidence type="ECO:0000256" key="1">
    <source>
        <dbReference type="ARBA" id="ARBA00005417"/>
    </source>
</evidence>
<reference evidence="5 6" key="1">
    <citation type="submission" date="2017-05" db="EMBL/GenBank/DDBJ databases">
        <title>Full genome sequence of Pseudorhodoplanes sinuspersici.</title>
        <authorList>
            <person name="Dastgheib S.M.M."/>
            <person name="Shavandi M."/>
            <person name="Tirandaz H."/>
        </authorList>
    </citation>
    <scope>NUCLEOTIDE SEQUENCE [LARGE SCALE GENOMIC DNA]</scope>
    <source>
        <strain evidence="5 6">RIPI110</strain>
    </source>
</reference>
<dbReference type="InterPro" id="IPR003593">
    <property type="entry name" value="AAA+_ATPase"/>
</dbReference>
<gene>
    <name evidence="5" type="ORF">CAK95_02910</name>
</gene>
<sequence length="242" mass="25975">MAMRAPLSDLPVMLEEVSLLAREVTILDHVTLTFSAGAPTVLVGPNGSGKTSLMRVAMGLVRPTSGRVTFGGRSDVPPLRRAIVFQRPVMLRRSAIGNLHYALAAAGVPRTERSKRADELLALVGLSGLGERPARRMSGGEQQRLAIARALAKEPEILFLDEPTASLDPAATKATEDIIQNIAARGIKIVMATHNLGEARRLAGEIVLMHRGRIVEAADTMTFFNSPKTDAARRFVAGELLV</sequence>
<keyword evidence="4 5" id="KW-0067">ATP-binding</keyword>
<accession>A0A1W6ZL60</accession>
<dbReference type="AlphaFoldDB" id="A0A1W6ZL60"/>
<dbReference type="InterPro" id="IPR003439">
    <property type="entry name" value="ABC_transporter-like_ATP-bd"/>
</dbReference>
<dbReference type="KEGG" id="psin:CAK95_02910"/>
<dbReference type="GO" id="GO:0005524">
    <property type="term" value="F:ATP binding"/>
    <property type="evidence" value="ECO:0007669"/>
    <property type="project" value="UniProtKB-KW"/>
</dbReference>
<evidence type="ECO:0000313" key="6">
    <source>
        <dbReference type="Proteomes" id="UP000194137"/>
    </source>
</evidence>
<evidence type="ECO:0000256" key="4">
    <source>
        <dbReference type="ARBA" id="ARBA00022840"/>
    </source>
</evidence>
<dbReference type="PANTHER" id="PTHR42781">
    <property type="entry name" value="SPERMIDINE/PUTRESCINE IMPORT ATP-BINDING PROTEIN POTA"/>
    <property type="match status" value="1"/>
</dbReference>
<dbReference type="PROSITE" id="PS00211">
    <property type="entry name" value="ABC_TRANSPORTER_1"/>
    <property type="match status" value="1"/>
</dbReference>
<keyword evidence="3" id="KW-0547">Nucleotide-binding</keyword>